<evidence type="ECO:0000256" key="1">
    <source>
        <dbReference type="SAM" id="MobiDB-lite"/>
    </source>
</evidence>
<dbReference type="AlphaFoldDB" id="A0A8X7WHW9"/>
<name>A0A8X7WHW9_BRACI</name>
<feature type="region of interest" description="Disordered" evidence="1">
    <location>
        <begin position="1"/>
        <end position="36"/>
    </location>
</feature>
<gene>
    <name evidence="2" type="ORF">Bca52824_002349</name>
</gene>
<evidence type="ECO:0000313" key="2">
    <source>
        <dbReference type="EMBL" id="KAG2331169.1"/>
    </source>
</evidence>
<protein>
    <submittedName>
        <fullName evidence="2">Uncharacterized protein</fullName>
    </submittedName>
</protein>
<keyword evidence="3" id="KW-1185">Reference proteome</keyword>
<reference evidence="2 3" key="1">
    <citation type="submission" date="2020-02" db="EMBL/GenBank/DDBJ databases">
        <authorList>
            <person name="Ma Q."/>
            <person name="Huang Y."/>
            <person name="Song X."/>
            <person name="Pei D."/>
        </authorList>
    </citation>
    <scope>NUCLEOTIDE SEQUENCE [LARGE SCALE GENOMIC DNA]</scope>
    <source>
        <strain evidence="2">Sxm20200214</strain>
        <tissue evidence="2">Leaf</tissue>
    </source>
</reference>
<accession>A0A8X7WHW9</accession>
<sequence>MGAKVVQDKGIGESSDSGMAGAHDGDYSGKTSSCSGSEEEKDVLVVCQTSDVSKGEIVGVQVINGGNMVDYLSLLLMRLFKLKRRSIQVEAQNLVNVAGGTLVTSVYVKNPGNDSEVTPEGVAGKTESVDAPVCSKPVEPLIQALDKIENYSYWK</sequence>
<feature type="compositionally biased region" description="Basic and acidic residues" evidence="1">
    <location>
        <begin position="1"/>
        <end position="11"/>
    </location>
</feature>
<proteinExistence type="predicted"/>
<dbReference type="Proteomes" id="UP000886595">
    <property type="component" value="Unassembled WGS sequence"/>
</dbReference>
<evidence type="ECO:0000313" key="3">
    <source>
        <dbReference type="Proteomes" id="UP000886595"/>
    </source>
</evidence>
<comment type="caution">
    <text evidence="2">The sequence shown here is derived from an EMBL/GenBank/DDBJ whole genome shotgun (WGS) entry which is preliminary data.</text>
</comment>
<dbReference type="EMBL" id="JAAMPC010000001">
    <property type="protein sequence ID" value="KAG2331169.1"/>
    <property type="molecule type" value="Genomic_DNA"/>
</dbReference>
<organism evidence="2 3">
    <name type="scientific">Brassica carinata</name>
    <name type="common">Ethiopian mustard</name>
    <name type="synonym">Abyssinian cabbage</name>
    <dbReference type="NCBI Taxonomy" id="52824"/>
    <lineage>
        <taxon>Eukaryota</taxon>
        <taxon>Viridiplantae</taxon>
        <taxon>Streptophyta</taxon>
        <taxon>Embryophyta</taxon>
        <taxon>Tracheophyta</taxon>
        <taxon>Spermatophyta</taxon>
        <taxon>Magnoliopsida</taxon>
        <taxon>eudicotyledons</taxon>
        <taxon>Gunneridae</taxon>
        <taxon>Pentapetalae</taxon>
        <taxon>rosids</taxon>
        <taxon>malvids</taxon>
        <taxon>Brassicales</taxon>
        <taxon>Brassicaceae</taxon>
        <taxon>Brassiceae</taxon>
        <taxon>Brassica</taxon>
    </lineage>
</organism>